<name>A0A2U3D872_SULT2</name>
<comment type="caution">
    <text evidence="1">The sequence shown here is derived from an EMBL/GenBank/DDBJ whole genome shotgun (WGS) entry which is preliminary data.</text>
</comment>
<accession>A0A2U3D872</accession>
<proteinExistence type="predicted"/>
<keyword evidence="2" id="KW-1185">Reference proteome</keyword>
<evidence type="ECO:0000313" key="2">
    <source>
        <dbReference type="Proteomes" id="UP000245380"/>
    </source>
</evidence>
<dbReference type="EMBL" id="MPDK01000012">
    <property type="protein sequence ID" value="PWI57477.1"/>
    <property type="molecule type" value="Genomic_DNA"/>
</dbReference>
<evidence type="ECO:0008006" key="3">
    <source>
        <dbReference type="Google" id="ProtNLM"/>
    </source>
</evidence>
<sequence>MLKHCRKCGGLFSSSDPHLCPLCLEEAQHTVKQYLEVHRGANVLSLVRDTGLSLAVVNRILANGSIYAMPKQGPSHKD</sequence>
<dbReference type="Proteomes" id="UP000245380">
    <property type="component" value="Unassembled WGS sequence"/>
</dbReference>
<dbReference type="AlphaFoldDB" id="A0A2U3D872"/>
<gene>
    <name evidence="1" type="ORF">BM613_08365</name>
</gene>
<organism evidence="1 2">
    <name type="scientific">Sulfoacidibacillus thermotolerans</name>
    <name type="common">Acidibacillus sulfuroxidans</name>
    <dbReference type="NCBI Taxonomy" id="1765684"/>
    <lineage>
        <taxon>Bacteria</taxon>
        <taxon>Bacillati</taxon>
        <taxon>Bacillota</taxon>
        <taxon>Bacilli</taxon>
        <taxon>Bacillales</taxon>
        <taxon>Alicyclobacillaceae</taxon>
        <taxon>Sulfoacidibacillus</taxon>
    </lineage>
</organism>
<evidence type="ECO:0000313" key="1">
    <source>
        <dbReference type="EMBL" id="PWI57477.1"/>
    </source>
</evidence>
<protein>
    <recommendedName>
        <fullName evidence="3">Flagellar protein</fullName>
    </recommendedName>
</protein>
<reference evidence="1 2" key="1">
    <citation type="submission" date="2016-11" db="EMBL/GenBank/DDBJ databases">
        <title>Comparative genomics of Acidibacillus ferroxidans species.</title>
        <authorList>
            <person name="Oliveira G."/>
            <person name="Nunes G."/>
            <person name="Oliveira R."/>
            <person name="Araujo F."/>
            <person name="Salim A."/>
            <person name="Scholte L."/>
            <person name="Morais D."/>
            <person name="Nancucheo I."/>
            <person name="Johnson D.B."/>
            <person name="Grail B."/>
            <person name="Bittencourt J."/>
            <person name="Valadares R."/>
        </authorList>
    </citation>
    <scope>NUCLEOTIDE SEQUENCE [LARGE SCALE GENOMIC DNA]</scope>
    <source>
        <strain evidence="1 2">Y002</strain>
    </source>
</reference>